<dbReference type="SMART" id="SM00184">
    <property type="entry name" value="RING"/>
    <property type="match status" value="1"/>
</dbReference>
<dbReference type="InterPro" id="IPR027370">
    <property type="entry name" value="Znf-RING_euk"/>
</dbReference>
<dbReference type="InterPro" id="IPR013083">
    <property type="entry name" value="Znf_RING/FYVE/PHD"/>
</dbReference>
<evidence type="ECO:0000313" key="6">
    <source>
        <dbReference type="EMBL" id="PWA99590.1"/>
    </source>
</evidence>
<dbReference type="GO" id="GO:0008270">
    <property type="term" value="F:zinc ion binding"/>
    <property type="evidence" value="ECO:0007669"/>
    <property type="project" value="UniProtKB-KW"/>
</dbReference>
<protein>
    <submittedName>
        <fullName evidence="6">Zinc finger, RING/FYVE/PHD-type</fullName>
    </submittedName>
</protein>
<dbReference type="GO" id="GO:0016567">
    <property type="term" value="P:protein ubiquitination"/>
    <property type="evidence" value="ECO:0007669"/>
    <property type="project" value="InterPro"/>
</dbReference>
<dbReference type="GO" id="GO:0005634">
    <property type="term" value="C:nucleus"/>
    <property type="evidence" value="ECO:0007669"/>
    <property type="project" value="InterPro"/>
</dbReference>
<dbReference type="OrthoDB" id="5600418at2759"/>
<dbReference type="STRING" id="35608.A0A2U1QNL1"/>
<reference evidence="6 7" key="1">
    <citation type="journal article" date="2018" name="Mol. Plant">
        <title>The genome of Artemisia annua provides insight into the evolution of Asteraceae family and artemisinin biosynthesis.</title>
        <authorList>
            <person name="Shen Q."/>
            <person name="Zhang L."/>
            <person name="Liao Z."/>
            <person name="Wang S."/>
            <person name="Yan T."/>
            <person name="Shi P."/>
            <person name="Liu M."/>
            <person name="Fu X."/>
            <person name="Pan Q."/>
            <person name="Wang Y."/>
            <person name="Lv Z."/>
            <person name="Lu X."/>
            <person name="Zhang F."/>
            <person name="Jiang W."/>
            <person name="Ma Y."/>
            <person name="Chen M."/>
            <person name="Hao X."/>
            <person name="Li L."/>
            <person name="Tang Y."/>
            <person name="Lv G."/>
            <person name="Zhou Y."/>
            <person name="Sun X."/>
            <person name="Brodelius P.E."/>
            <person name="Rose J.K.C."/>
            <person name="Tang K."/>
        </authorList>
    </citation>
    <scope>NUCLEOTIDE SEQUENCE [LARGE SCALE GENOMIC DNA]</scope>
    <source>
        <strain evidence="7">cv. Huhao1</strain>
        <tissue evidence="6">Leaf</tissue>
    </source>
</reference>
<sequence length="325" mass="37033">MKSPVAVNWIEGGLVKGIVIIDDDALLLFDSTSKSNFDYVSKTKPKYDNAHKVSLLKNNKKRKITEMKNCCEVFDVSKSNNVVDVNDDDQKESLPKNKKMKRDNDNHTCCEAFDVCPICYEPWSSYGLHQLCSLPCGHIYGWLCIQKWLQRDAQSSSRKCPQCNTLCTLEDVRMLLTSRLSIAKHKKASSSDTTSTTRQFPFTKKGYKALKKYVWQRTSVAMRLGSVSSNQRAYVARRAKDAMDRVCFITKRRDELLKSRTGAEVPQADAFLQRADALDQQIPPLARHIEALTQRVHALGQQHSAICRLRDGYVACVDYFEQMCK</sequence>
<dbReference type="GO" id="GO:0036297">
    <property type="term" value="P:interstrand cross-link repair"/>
    <property type="evidence" value="ECO:0007669"/>
    <property type="project" value="InterPro"/>
</dbReference>
<organism evidence="6 7">
    <name type="scientific">Artemisia annua</name>
    <name type="common">Sweet wormwood</name>
    <dbReference type="NCBI Taxonomy" id="35608"/>
    <lineage>
        <taxon>Eukaryota</taxon>
        <taxon>Viridiplantae</taxon>
        <taxon>Streptophyta</taxon>
        <taxon>Embryophyta</taxon>
        <taxon>Tracheophyta</taxon>
        <taxon>Spermatophyta</taxon>
        <taxon>Magnoliopsida</taxon>
        <taxon>eudicotyledons</taxon>
        <taxon>Gunneridae</taxon>
        <taxon>Pentapetalae</taxon>
        <taxon>asterids</taxon>
        <taxon>campanulids</taxon>
        <taxon>Asterales</taxon>
        <taxon>Asteraceae</taxon>
        <taxon>Asteroideae</taxon>
        <taxon>Anthemideae</taxon>
        <taxon>Artemisiinae</taxon>
        <taxon>Artemisia</taxon>
    </lineage>
</organism>
<accession>A0A2U1QNL1</accession>
<dbReference type="PROSITE" id="PS50089">
    <property type="entry name" value="ZF_RING_2"/>
    <property type="match status" value="1"/>
</dbReference>
<dbReference type="PANTHER" id="PTHR16047">
    <property type="entry name" value="RFWD3 PROTEIN"/>
    <property type="match status" value="1"/>
</dbReference>
<comment type="caution">
    <text evidence="6">The sequence shown here is derived from an EMBL/GenBank/DDBJ whole genome shotgun (WGS) entry which is preliminary data.</text>
</comment>
<name>A0A2U1QNL1_ARTAN</name>
<feature type="domain" description="RING-type" evidence="5">
    <location>
        <begin position="116"/>
        <end position="164"/>
    </location>
</feature>
<proteinExistence type="predicted"/>
<evidence type="ECO:0000313" key="7">
    <source>
        <dbReference type="Proteomes" id="UP000245207"/>
    </source>
</evidence>
<dbReference type="InterPro" id="IPR001841">
    <property type="entry name" value="Znf_RING"/>
</dbReference>
<evidence type="ECO:0000256" key="4">
    <source>
        <dbReference type="PROSITE-ProRule" id="PRU00175"/>
    </source>
</evidence>
<evidence type="ECO:0000256" key="3">
    <source>
        <dbReference type="ARBA" id="ARBA00022833"/>
    </source>
</evidence>
<keyword evidence="3" id="KW-0862">Zinc</keyword>
<dbReference type="PANTHER" id="PTHR16047:SF13">
    <property type="entry name" value="E3 UBIQUITIN-PROTEIN LIGASE RFWD3"/>
    <property type="match status" value="1"/>
</dbReference>
<gene>
    <name evidence="6" type="ORF">CTI12_AA005780</name>
</gene>
<dbReference type="InterPro" id="IPR037381">
    <property type="entry name" value="RFWD3"/>
</dbReference>
<keyword evidence="1" id="KW-0479">Metal-binding</keyword>
<dbReference type="Gene3D" id="3.30.40.10">
    <property type="entry name" value="Zinc/RING finger domain, C3HC4 (zinc finger)"/>
    <property type="match status" value="1"/>
</dbReference>
<dbReference type="SUPFAM" id="SSF57850">
    <property type="entry name" value="RING/U-box"/>
    <property type="match status" value="1"/>
</dbReference>
<evidence type="ECO:0000256" key="2">
    <source>
        <dbReference type="ARBA" id="ARBA00022771"/>
    </source>
</evidence>
<evidence type="ECO:0000259" key="5">
    <source>
        <dbReference type="PROSITE" id="PS50089"/>
    </source>
</evidence>
<dbReference type="Pfam" id="PF13445">
    <property type="entry name" value="zf-RING_UBOX"/>
    <property type="match status" value="1"/>
</dbReference>
<dbReference type="AlphaFoldDB" id="A0A2U1QNL1"/>
<dbReference type="EMBL" id="PKPP01000013">
    <property type="protein sequence ID" value="PWA99590.1"/>
    <property type="molecule type" value="Genomic_DNA"/>
</dbReference>
<evidence type="ECO:0000256" key="1">
    <source>
        <dbReference type="ARBA" id="ARBA00022723"/>
    </source>
</evidence>
<keyword evidence="7" id="KW-1185">Reference proteome</keyword>
<dbReference type="Proteomes" id="UP000245207">
    <property type="component" value="Unassembled WGS sequence"/>
</dbReference>
<keyword evidence="2 4" id="KW-0863">Zinc-finger</keyword>
<dbReference type="GO" id="GO:0004842">
    <property type="term" value="F:ubiquitin-protein transferase activity"/>
    <property type="evidence" value="ECO:0007669"/>
    <property type="project" value="InterPro"/>
</dbReference>